<dbReference type="InterPro" id="IPR004563">
    <property type="entry name" value="Apolipo_AcylTrfase"/>
</dbReference>
<feature type="transmembrane region" description="Helical" evidence="9">
    <location>
        <begin position="196"/>
        <end position="213"/>
    </location>
</feature>
<feature type="transmembrane region" description="Helical" evidence="9">
    <location>
        <begin position="12"/>
        <end position="29"/>
    </location>
</feature>
<dbReference type="PANTHER" id="PTHR38686:SF1">
    <property type="entry name" value="APOLIPOPROTEIN N-ACYLTRANSFERASE"/>
    <property type="match status" value="1"/>
</dbReference>
<evidence type="ECO:0000256" key="5">
    <source>
        <dbReference type="ARBA" id="ARBA00022692"/>
    </source>
</evidence>
<feature type="domain" description="CN hydrolase" evidence="10">
    <location>
        <begin position="230"/>
        <end position="482"/>
    </location>
</feature>
<dbReference type="InterPro" id="IPR045378">
    <property type="entry name" value="LNT_N"/>
</dbReference>
<comment type="pathway">
    <text evidence="9">Protein modification; lipoprotein biosynthesis (N-acyl transfer).</text>
</comment>
<evidence type="ECO:0000256" key="4">
    <source>
        <dbReference type="ARBA" id="ARBA00022679"/>
    </source>
</evidence>
<evidence type="ECO:0000256" key="2">
    <source>
        <dbReference type="ARBA" id="ARBA00010065"/>
    </source>
</evidence>
<dbReference type="Gene3D" id="3.60.110.10">
    <property type="entry name" value="Carbon-nitrogen hydrolase"/>
    <property type="match status" value="1"/>
</dbReference>
<evidence type="ECO:0000256" key="8">
    <source>
        <dbReference type="ARBA" id="ARBA00023315"/>
    </source>
</evidence>
<dbReference type="NCBIfam" id="TIGR00546">
    <property type="entry name" value="lnt"/>
    <property type="match status" value="1"/>
</dbReference>
<comment type="subcellular location">
    <subcellularLocation>
        <location evidence="1 9">Cell membrane</location>
        <topology evidence="1 9">Multi-pass membrane protein</topology>
    </subcellularLocation>
</comment>
<keyword evidence="7 9" id="KW-0472">Membrane</keyword>
<dbReference type="SUPFAM" id="SSF56317">
    <property type="entry name" value="Carbon-nitrogen hydrolase"/>
    <property type="match status" value="1"/>
</dbReference>
<dbReference type="CDD" id="cd07571">
    <property type="entry name" value="ALP_N-acyl_transferase"/>
    <property type="match status" value="1"/>
</dbReference>
<dbReference type="Pfam" id="PF00795">
    <property type="entry name" value="CN_hydrolase"/>
    <property type="match status" value="1"/>
</dbReference>
<evidence type="ECO:0000256" key="7">
    <source>
        <dbReference type="ARBA" id="ARBA00023136"/>
    </source>
</evidence>
<evidence type="ECO:0000256" key="6">
    <source>
        <dbReference type="ARBA" id="ARBA00022989"/>
    </source>
</evidence>
<keyword evidence="6 9" id="KW-1133">Transmembrane helix</keyword>
<gene>
    <name evidence="9" type="primary">lnt</name>
    <name evidence="11" type="ORF">OS145_12525</name>
</gene>
<reference evidence="11 12" key="1">
    <citation type="submission" date="2006-01" db="EMBL/GenBank/DDBJ databases">
        <authorList>
            <person name="Brettar I."/>
            <person name="Hofle M."/>
            <person name="Ferriera S."/>
            <person name="Johnson J."/>
            <person name="Kravitz S."/>
            <person name="Halpern A."/>
            <person name="Remington K."/>
            <person name="Beeson K."/>
            <person name="Tran B."/>
            <person name="Rogers Y.-H."/>
            <person name="Friedman R."/>
            <person name="Venter J.C."/>
        </authorList>
    </citation>
    <scope>NUCLEOTIDE SEQUENCE [LARGE SCALE GENOMIC DNA]</scope>
    <source>
        <strain evidence="11 12">OS145</strain>
    </source>
</reference>
<keyword evidence="8 9" id="KW-0012">Acyltransferase</keyword>
<protein>
    <recommendedName>
        <fullName evidence="9">Apolipoprotein N-acyltransferase</fullName>
        <shortName evidence="9">ALP N-acyltransferase</shortName>
        <ecNumber evidence="9">2.3.1.269</ecNumber>
    </recommendedName>
</protein>
<dbReference type="RefSeq" id="WP_006955174.1">
    <property type="nucleotide sequence ID" value="NZ_CH672404.1"/>
</dbReference>
<comment type="function">
    <text evidence="9">Catalyzes the phospholipid dependent N-acylation of the N-terminal cysteine of apolipoprotein, the last step in lipoprotein maturation.</text>
</comment>
<feature type="transmembrane region" description="Helical" evidence="9">
    <location>
        <begin position="125"/>
        <end position="150"/>
    </location>
</feature>
<dbReference type="InterPro" id="IPR003010">
    <property type="entry name" value="C-N_Hydrolase"/>
</dbReference>
<comment type="similarity">
    <text evidence="2 9">Belongs to the CN hydrolase family. Apolipoprotein N-acyltransferase subfamily.</text>
</comment>
<dbReference type="EMBL" id="AAMX01000024">
    <property type="protein sequence ID" value="EAQ31142.1"/>
    <property type="molecule type" value="Genomic_DNA"/>
</dbReference>
<evidence type="ECO:0000313" key="11">
    <source>
        <dbReference type="EMBL" id="EAQ31142.1"/>
    </source>
</evidence>
<feature type="transmembrane region" description="Helical" evidence="9">
    <location>
        <begin position="63"/>
        <end position="82"/>
    </location>
</feature>
<dbReference type="Proteomes" id="UP000016543">
    <property type="component" value="Unassembled WGS sequence"/>
</dbReference>
<evidence type="ECO:0000256" key="1">
    <source>
        <dbReference type="ARBA" id="ARBA00004651"/>
    </source>
</evidence>
<dbReference type="Pfam" id="PF20154">
    <property type="entry name" value="LNT_N"/>
    <property type="match status" value="1"/>
</dbReference>
<dbReference type="EC" id="2.3.1.269" evidence="9"/>
<organism evidence="11 12">
    <name type="scientific">Idiomarina baltica OS145</name>
    <dbReference type="NCBI Taxonomy" id="314276"/>
    <lineage>
        <taxon>Bacteria</taxon>
        <taxon>Pseudomonadati</taxon>
        <taxon>Pseudomonadota</taxon>
        <taxon>Gammaproteobacteria</taxon>
        <taxon>Alteromonadales</taxon>
        <taxon>Idiomarinaceae</taxon>
        <taxon>Idiomarina</taxon>
    </lineage>
</organism>
<evidence type="ECO:0000259" key="10">
    <source>
        <dbReference type="PROSITE" id="PS50263"/>
    </source>
</evidence>
<sequence length="526" mass="59032">MIHKRLEALNQVGWLRHIVLVLLGTSLTFAYSPYTLTYLPLLVLPCVVLLIKPLKPKQAFRAGFFFGLGWLGAGLSWILVSIDTYGGMPLIADIAVLGLLIAYLALFPALAFYSWRKLSLKVPYAYFSLVLFWFLSEWLRGWLFTGFPWLQLGYTQTDAWLGGLASTIGQRGITAVLWFIALSIAAAVVGSLRCRIYAALMLLVFFTASYILPKLQPLHRTDTKTSVLLVQGNISQTLKWQADQQWPNILRYLDLTRPNYQHDIIVWPESAITALEPYADDVLSTIDQSAAMNGAALISGIIDYQSTRDQFYNTMIVLGDESGIDGFDTPYQYGSSNRYQKHHLLPIGEFVPFENLLRPIAPLFNLPMSSFQRGEYIQPNLLANGHRLAAAICYEIVFADQVRANVSADTDYLITVSNDTWFGDSHGPWQHMQIARMRAMELGRPLIRSTNNGVSAMTDEQGRIIAIAPQFKATTVSAELPVVRGTTLFQQWGNWPADLLAVLSLLPLIRLFNRTDRGQSQEKSVQ</sequence>
<proteinExistence type="inferred from homology"/>
<keyword evidence="3 9" id="KW-1003">Cell membrane</keyword>
<comment type="caution">
    <text evidence="11">The sequence shown here is derived from an EMBL/GenBank/DDBJ whole genome shotgun (WGS) entry which is preliminary data.</text>
</comment>
<evidence type="ECO:0000256" key="3">
    <source>
        <dbReference type="ARBA" id="ARBA00022475"/>
    </source>
</evidence>
<comment type="catalytic activity">
    <reaction evidence="9">
        <text>N-terminal S-1,2-diacyl-sn-glyceryl-L-cysteinyl-[lipoprotein] + a glycerophospholipid = N-acyl-S-1,2-diacyl-sn-glyceryl-L-cysteinyl-[lipoprotein] + a 2-acyl-sn-glycero-3-phospholipid + H(+)</text>
        <dbReference type="Rhea" id="RHEA:48228"/>
        <dbReference type="Rhea" id="RHEA-COMP:14681"/>
        <dbReference type="Rhea" id="RHEA-COMP:14684"/>
        <dbReference type="ChEBI" id="CHEBI:15378"/>
        <dbReference type="ChEBI" id="CHEBI:136912"/>
        <dbReference type="ChEBI" id="CHEBI:140656"/>
        <dbReference type="ChEBI" id="CHEBI:140657"/>
        <dbReference type="ChEBI" id="CHEBI:140660"/>
        <dbReference type="EC" id="2.3.1.269"/>
    </reaction>
</comment>
<evidence type="ECO:0000256" key="9">
    <source>
        <dbReference type="HAMAP-Rule" id="MF_01148"/>
    </source>
</evidence>
<keyword evidence="5 9" id="KW-0812">Transmembrane</keyword>
<keyword evidence="4 9" id="KW-0808">Transferase</keyword>
<feature type="transmembrane region" description="Helical" evidence="9">
    <location>
        <begin position="94"/>
        <end position="113"/>
    </location>
</feature>
<dbReference type="PROSITE" id="PS50263">
    <property type="entry name" value="CN_HYDROLASE"/>
    <property type="match status" value="1"/>
</dbReference>
<dbReference type="PANTHER" id="PTHR38686">
    <property type="entry name" value="APOLIPOPROTEIN N-ACYLTRANSFERASE"/>
    <property type="match status" value="1"/>
</dbReference>
<evidence type="ECO:0000313" key="12">
    <source>
        <dbReference type="Proteomes" id="UP000016543"/>
    </source>
</evidence>
<feature type="transmembrane region" description="Helical" evidence="9">
    <location>
        <begin position="170"/>
        <end position="189"/>
    </location>
</feature>
<dbReference type="HAMAP" id="MF_01148">
    <property type="entry name" value="Lnt"/>
    <property type="match status" value="1"/>
</dbReference>
<dbReference type="InterPro" id="IPR036526">
    <property type="entry name" value="C-N_Hydrolase_sf"/>
</dbReference>
<accession>A0ABP2CNE3</accession>
<keyword evidence="12" id="KW-1185">Reference proteome</keyword>
<feature type="transmembrane region" description="Helical" evidence="9">
    <location>
        <begin position="35"/>
        <end position="51"/>
    </location>
</feature>
<name>A0ABP2CNE3_9GAMM</name>